<reference evidence="4 5" key="1">
    <citation type="journal article" date="2015" name="Parasit. Vectors">
        <title>Draft genome of the scabies mite.</title>
        <authorList>
            <person name="Rider S.D.Jr."/>
            <person name="Morgan M.S."/>
            <person name="Arlian L.G."/>
        </authorList>
    </citation>
    <scope>NUCLEOTIDE SEQUENCE [LARGE SCALE GENOMIC DNA]</scope>
    <source>
        <strain evidence="4">Arlian Lab</strain>
    </source>
</reference>
<keyword evidence="2" id="KW-1015">Disulfide bond</keyword>
<evidence type="ECO:0000256" key="1">
    <source>
        <dbReference type="ARBA" id="ARBA00022690"/>
    </source>
</evidence>
<organism evidence="4 5">
    <name type="scientific">Sarcoptes scabiei</name>
    <name type="common">Itch mite</name>
    <name type="synonym">Acarus scabiei</name>
    <dbReference type="NCBI Taxonomy" id="52283"/>
    <lineage>
        <taxon>Eukaryota</taxon>
        <taxon>Metazoa</taxon>
        <taxon>Ecdysozoa</taxon>
        <taxon>Arthropoda</taxon>
        <taxon>Chelicerata</taxon>
        <taxon>Arachnida</taxon>
        <taxon>Acari</taxon>
        <taxon>Acariformes</taxon>
        <taxon>Sarcoptiformes</taxon>
        <taxon>Astigmata</taxon>
        <taxon>Psoroptidia</taxon>
        <taxon>Sarcoptoidea</taxon>
        <taxon>Sarcoptidae</taxon>
        <taxon>Sarcoptinae</taxon>
        <taxon>Sarcoptes</taxon>
    </lineage>
</organism>
<dbReference type="Pfam" id="PF01826">
    <property type="entry name" value="TIL"/>
    <property type="match status" value="2"/>
</dbReference>
<name>A0A132ALS1_SARSC</name>
<dbReference type="AlphaFoldDB" id="A0A132ALS1"/>
<dbReference type="InterPro" id="IPR036084">
    <property type="entry name" value="Ser_inhib-like_sf"/>
</dbReference>
<dbReference type="GO" id="GO:0030414">
    <property type="term" value="F:peptidase inhibitor activity"/>
    <property type="evidence" value="ECO:0007669"/>
    <property type="project" value="UniProtKB-KW"/>
</dbReference>
<evidence type="ECO:0000256" key="2">
    <source>
        <dbReference type="ARBA" id="ARBA00023157"/>
    </source>
</evidence>
<sequence>MATEQHRGCGKNQKWSHVSGCDPTCREPYGNRKCPIILRAGCVCQKGYVRTGKDGTGRCVPLGKCKHCPHHERRAFCRGHCQPTCKNPHPKCSLKCRRGCRCRLGYVRSRPGGPCIKKKHCKKHRHWK</sequence>
<dbReference type="EMBL" id="JXLN01017997">
    <property type="protein sequence ID" value="KPM11799.1"/>
    <property type="molecule type" value="Genomic_DNA"/>
</dbReference>
<keyword evidence="1" id="KW-0646">Protease inhibitor</keyword>
<dbReference type="PANTHER" id="PTHR23259">
    <property type="entry name" value="RIDDLE"/>
    <property type="match status" value="1"/>
</dbReference>
<dbReference type="InterPro" id="IPR002919">
    <property type="entry name" value="TIL_dom"/>
</dbReference>
<proteinExistence type="predicted"/>
<dbReference type="Gene3D" id="2.10.25.10">
    <property type="entry name" value="Laminin"/>
    <property type="match status" value="2"/>
</dbReference>
<dbReference type="SUPFAM" id="SSF57567">
    <property type="entry name" value="Serine protease inhibitors"/>
    <property type="match status" value="2"/>
</dbReference>
<dbReference type="Proteomes" id="UP000616769">
    <property type="component" value="Unassembled WGS sequence"/>
</dbReference>
<evidence type="ECO:0000313" key="5">
    <source>
        <dbReference type="Proteomes" id="UP000616769"/>
    </source>
</evidence>
<comment type="caution">
    <text evidence="4">The sequence shown here is derived from an EMBL/GenBank/DDBJ whole genome shotgun (WGS) entry which is preliminary data.</text>
</comment>
<evidence type="ECO:0000259" key="3">
    <source>
        <dbReference type="Pfam" id="PF01826"/>
    </source>
</evidence>
<protein>
    <submittedName>
        <fullName evidence="4">Cysteine rich trypsin inhibitor-like protein 11</fullName>
    </submittedName>
</protein>
<dbReference type="InterPro" id="IPR051368">
    <property type="entry name" value="SerProtInhib-TIL_Domain"/>
</dbReference>
<dbReference type="CDD" id="cd19941">
    <property type="entry name" value="TIL"/>
    <property type="match status" value="2"/>
</dbReference>
<dbReference type="VEuPathDB" id="VectorBase:SSCA000816"/>
<gene>
    <name evidence="4" type="ORF">QR98_0103750</name>
</gene>
<feature type="domain" description="TIL" evidence="3">
    <location>
        <begin position="68"/>
        <end position="121"/>
    </location>
</feature>
<feature type="domain" description="TIL" evidence="3">
    <location>
        <begin position="9"/>
        <end position="65"/>
    </location>
</feature>
<dbReference type="OrthoDB" id="671595at2759"/>
<dbReference type="PANTHER" id="PTHR23259:SF69">
    <property type="entry name" value="GEO11767P1-RELATED"/>
    <property type="match status" value="1"/>
</dbReference>
<evidence type="ECO:0000313" key="4">
    <source>
        <dbReference type="EMBL" id="KPM11799.1"/>
    </source>
</evidence>
<accession>A0A132ALS1</accession>